<keyword evidence="2" id="KW-1185">Reference proteome</keyword>
<comment type="caution">
    <text evidence="1">The sequence shown here is derived from an EMBL/GenBank/DDBJ whole genome shotgun (WGS) entry which is preliminary data.</text>
</comment>
<sequence>MDRQLRCLPVYSIKRFGLENESEGALSTDSSRVIDYINQMLLRDEVDENSDALFCDPTALTAAENYFNEALGENSSSHSNVTSPKDILAVTSSSDVEPVTNDFLYGFGSAHSAPNISFDDKIASILQSPRGVEEAKKFFPTINRMVINFDDKYSFFLFLTRKGKPPKSVGQMPGNICRLLLI</sequence>
<proteinExistence type="predicted"/>
<gene>
    <name evidence="1" type="ORF">CEPIT_LOCUS19819</name>
</gene>
<protein>
    <submittedName>
        <fullName evidence="1">Uncharacterized protein</fullName>
    </submittedName>
</protein>
<dbReference type="EMBL" id="CAMAPF010000194">
    <property type="protein sequence ID" value="CAH9112229.1"/>
    <property type="molecule type" value="Genomic_DNA"/>
</dbReference>
<evidence type="ECO:0000313" key="1">
    <source>
        <dbReference type="EMBL" id="CAH9112229.1"/>
    </source>
</evidence>
<dbReference type="Proteomes" id="UP001152523">
    <property type="component" value="Unassembled WGS sequence"/>
</dbReference>
<reference evidence="1" key="1">
    <citation type="submission" date="2022-07" db="EMBL/GenBank/DDBJ databases">
        <authorList>
            <person name="Macas J."/>
            <person name="Novak P."/>
            <person name="Neumann P."/>
        </authorList>
    </citation>
    <scope>NUCLEOTIDE SEQUENCE</scope>
</reference>
<organism evidence="1 2">
    <name type="scientific">Cuscuta epithymum</name>
    <dbReference type="NCBI Taxonomy" id="186058"/>
    <lineage>
        <taxon>Eukaryota</taxon>
        <taxon>Viridiplantae</taxon>
        <taxon>Streptophyta</taxon>
        <taxon>Embryophyta</taxon>
        <taxon>Tracheophyta</taxon>
        <taxon>Spermatophyta</taxon>
        <taxon>Magnoliopsida</taxon>
        <taxon>eudicotyledons</taxon>
        <taxon>Gunneridae</taxon>
        <taxon>Pentapetalae</taxon>
        <taxon>asterids</taxon>
        <taxon>lamiids</taxon>
        <taxon>Solanales</taxon>
        <taxon>Convolvulaceae</taxon>
        <taxon>Cuscuteae</taxon>
        <taxon>Cuscuta</taxon>
        <taxon>Cuscuta subgen. Cuscuta</taxon>
    </lineage>
</organism>
<dbReference type="AlphaFoldDB" id="A0AAV0DYD9"/>
<accession>A0AAV0DYD9</accession>
<evidence type="ECO:0000313" key="2">
    <source>
        <dbReference type="Proteomes" id="UP001152523"/>
    </source>
</evidence>
<name>A0AAV0DYD9_9ASTE</name>